<dbReference type="EMBL" id="DSVI01000019">
    <property type="protein sequence ID" value="HGT48667.1"/>
    <property type="molecule type" value="Genomic_DNA"/>
</dbReference>
<accession>A0A832DPG7</accession>
<organism evidence="1">
    <name type="scientific">Ignavibacterium album</name>
    <dbReference type="NCBI Taxonomy" id="591197"/>
    <lineage>
        <taxon>Bacteria</taxon>
        <taxon>Pseudomonadati</taxon>
        <taxon>Ignavibacteriota</taxon>
        <taxon>Ignavibacteria</taxon>
        <taxon>Ignavibacteriales</taxon>
        <taxon>Ignavibacteriaceae</taxon>
        <taxon>Ignavibacterium</taxon>
    </lineage>
</organism>
<dbReference type="InterPro" id="IPR010176">
    <property type="entry name" value="C4xCH_C2xCH_motif_GEOSU"/>
</dbReference>
<protein>
    <submittedName>
        <fullName evidence="1">CxxxxCH/CxxCH domain-containing protein</fullName>
    </submittedName>
</protein>
<comment type="caution">
    <text evidence="1">The sequence shown here is derived from an EMBL/GenBank/DDBJ whole genome shotgun (WGS) entry which is preliminary data.</text>
</comment>
<evidence type="ECO:0000313" key="1">
    <source>
        <dbReference type="EMBL" id="HGT48667.1"/>
    </source>
</evidence>
<dbReference type="Gene3D" id="3.90.10.10">
    <property type="entry name" value="Cytochrome C3"/>
    <property type="match status" value="2"/>
</dbReference>
<dbReference type="SUPFAM" id="SSF48695">
    <property type="entry name" value="Multiheme cytochromes"/>
    <property type="match status" value="1"/>
</dbReference>
<dbReference type="AlphaFoldDB" id="A0A832DPG7"/>
<dbReference type="NCBIfam" id="TIGR01904">
    <property type="entry name" value="GSu_C4xC__C2xCH"/>
    <property type="match status" value="1"/>
</dbReference>
<dbReference type="InterPro" id="IPR036280">
    <property type="entry name" value="Multihaem_cyt_sf"/>
</dbReference>
<proteinExistence type="predicted"/>
<gene>
    <name evidence="1" type="ORF">ENS56_11570</name>
</gene>
<name>A0A832DPG7_9BACT</name>
<reference evidence="1" key="1">
    <citation type="journal article" date="2020" name="mSystems">
        <title>Genome- and Community-Level Interaction Insights into Carbon Utilization and Element Cycling Functions of Hydrothermarchaeota in Hydrothermal Sediment.</title>
        <authorList>
            <person name="Zhou Z."/>
            <person name="Liu Y."/>
            <person name="Xu W."/>
            <person name="Pan J."/>
            <person name="Luo Z.H."/>
            <person name="Li M."/>
        </authorList>
    </citation>
    <scope>NUCLEOTIDE SEQUENCE [LARGE SCALE GENOMIC DNA]</scope>
    <source>
        <strain evidence="1">SpSt-500</strain>
    </source>
</reference>
<dbReference type="Pfam" id="PF09698">
    <property type="entry name" value="GSu_C4xC__C2xCH"/>
    <property type="match status" value="1"/>
</dbReference>
<sequence>MIVLVRFVIIVIQVHHLIHLKHQDFVTIVMGFNMKTKYLYITLSILSILIISSCSDMRVDVPPAPEVGVHKDGIINPNSPNFHGVLIQNLNWNLKECQNCHAADYSGGITGSNCLTCHTQPTGPEACNTCHGQFNDPNIIAPNKGAHYKHLYNNSVGKQVECIACHQVPSNFNSPGHIDDIKGAEINFSQLALTFTNEPTTQDYDSGLSLFTPNPGYNKTNQSCSNTYCHGYFKNGNVDNVVSFTAGSNGAKCGSCHGNPTTGNPLPKISAEGGTHPNVTSCNTCHAGVVNLVNGNWVISDPTKHINGLLNIFGQERDY</sequence>